<dbReference type="Proteomes" id="UP000293092">
    <property type="component" value="Unassembled WGS sequence"/>
</dbReference>
<organism evidence="1 2">
    <name type="scientific">Pseudidiomarina tainanensis</name>
    <dbReference type="NCBI Taxonomy" id="502365"/>
    <lineage>
        <taxon>Bacteria</taxon>
        <taxon>Pseudomonadati</taxon>
        <taxon>Pseudomonadota</taxon>
        <taxon>Gammaproteobacteria</taxon>
        <taxon>Alteromonadales</taxon>
        <taxon>Idiomarinaceae</taxon>
        <taxon>Pseudidiomarina</taxon>
    </lineage>
</organism>
<protein>
    <submittedName>
        <fullName evidence="1">Uncharacterized protein</fullName>
    </submittedName>
</protein>
<dbReference type="EMBL" id="PIQJ01000002">
    <property type="protein sequence ID" value="RZQ55622.1"/>
    <property type="molecule type" value="Genomic_DNA"/>
</dbReference>
<evidence type="ECO:0000313" key="2">
    <source>
        <dbReference type="Proteomes" id="UP000293092"/>
    </source>
</evidence>
<evidence type="ECO:0000313" key="1">
    <source>
        <dbReference type="EMBL" id="RZQ55622.1"/>
    </source>
</evidence>
<sequence length="205" mass="22803">MQSKSSKTTYLSTSEVARLLGVSVGTVQQMVESGELKAWKTAGGHRRILKESVVEMQGMQQNNSVVTEVNKTPQVKSYRTNELAILIVEDDPVAVKLYEHLLEANSENVRVEYASDGIEALLKLGQQRFNLLILDIDIPYVDGYEMLRRISADAHQSSLNILIVTGTSIKPSNIDNEGLTIIEKPINKAFFRGYLQGAIDTHRAK</sequence>
<keyword evidence="2" id="KW-1185">Reference proteome</keyword>
<proteinExistence type="predicted"/>
<gene>
    <name evidence="1" type="ORF">CWI82_09600</name>
</gene>
<reference evidence="1" key="1">
    <citation type="submission" date="2017-11" db="EMBL/GenBank/DDBJ databases">
        <title>Comparative genomic and phylogenomic analyses of the family Idiomarinaceae.</title>
        <authorList>
            <person name="Liu Y."/>
            <person name="Shao Z."/>
        </authorList>
    </citation>
    <scope>NUCLEOTIDE SEQUENCE</scope>
    <source>
        <strain evidence="1">PIN1</strain>
    </source>
</reference>
<accession>A0ACD2HHB1</accession>
<name>A0ACD2HHB1_9GAMM</name>
<comment type="caution">
    <text evidence="1">The sequence shown here is derived from an EMBL/GenBank/DDBJ whole genome shotgun (WGS) entry which is preliminary data.</text>
</comment>